<dbReference type="EMBL" id="LAZR01002252">
    <property type="protein sequence ID" value="KKN32466.1"/>
    <property type="molecule type" value="Genomic_DNA"/>
</dbReference>
<name>A0A0F9S5W0_9ZZZZ</name>
<gene>
    <name evidence="1" type="ORF">LCGC14_0813830</name>
</gene>
<protein>
    <submittedName>
        <fullName evidence="1">Uncharacterized protein</fullName>
    </submittedName>
</protein>
<accession>A0A0F9S5W0</accession>
<organism evidence="1">
    <name type="scientific">marine sediment metagenome</name>
    <dbReference type="NCBI Taxonomy" id="412755"/>
    <lineage>
        <taxon>unclassified sequences</taxon>
        <taxon>metagenomes</taxon>
        <taxon>ecological metagenomes</taxon>
    </lineage>
</organism>
<sequence length="92" mass="10817">MAEKTKPWAGAPRGPDWDVEEYWRDALQESCPHPMTRMSYEATWRDEFGARILETAEFACGRCGRVWTVEEFRRDFREEIDARRAAMGRDDG</sequence>
<evidence type="ECO:0000313" key="1">
    <source>
        <dbReference type="EMBL" id="KKN32466.1"/>
    </source>
</evidence>
<comment type="caution">
    <text evidence="1">The sequence shown here is derived from an EMBL/GenBank/DDBJ whole genome shotgun (WGS) entry which is preliminary data.</text>
</comment>
<proteinExistence type="predicted"/>
<dbReference type="AlphaFoldDB" id="A0A0F9S5W0"/>
<reference evidence="1" key="1">
    <citation type="journal article" date="2015" name="Nature">
        <title>Complex archaea that bridge the gap between prokaryotes and eukaryotes.</title>
        <authorList>
            <person name="Spang A."/>
            <person name="Saw J.H."/>
            <person name="Jorgensen S.L."/>
            <person name="Zaremba-Niedzwiedzka K."/>
            <person name="Martijn J."/>
            <person name="Lind A.E."/>
            <person name="van Eijk R."/>
            <person name="Schleper C."/>
            <person name="Guy L."/>
            <person name="Ettema T.J."/>
        </authorList>
    </citation>
    <scope>NUCLEOTIDE SEQUENCE</scope>
</reference>